<feature type="region of interest" description="Disordered" evidence="1">
    <location>
        <begin position="563"/>
        <end position="663"/>
    </location>
</feature>
<dbReference type="GO" id="GO:0006361">
    <property type="term" value="P:transcription initiation at RNA polymerase I promoter"/>
    <property type="evidence" value="ECO:0007669"/>
    <property type="project" value="TreeGrafter"/>
</dbReference>
<feature type="compositionally biased region" description="Polar residues" evidence="1">
    <location>
        <begin position="1"/>
        <end position="17"/>
    </location>
</feature>
<evidence type="ECO:0000313" key="3">
    <source>
        <dbReference type="Proteomes" id="UP000799757"/>
    </source>
</evidence>
<dbReference type="AlphaFoldDB" id="A0A6A6XA79"/>
<feature type="region of interest" description="Disordered" evidence="1">
    <location>
        <begin position="223"/>
        <end position="243"/>
    </location>
</feature>
<dbReference type="InterPro" id="IPR039601">
    <property type="entry name" value="Rrn5"/>
</dbReference>
<gene>
    <name evidence="2" type="ORF">K505DRAFT_325474</name>
</gene>
<evidence type="ECO:0000313" key="2">
    <source>
        <dbReference type="EMBL" id="KAF2793450.1"/>
    </source>
</evidence>
<feature type="compositionally biased region" description="Polar residues" evidence="1">
    <location>
        <begin position="569"/>
        <end position="578"/>
    </location>
</feature>
<sequence>MSASESDYNQSSASISADEQPIARSRRGVSNAPTPSRKRRRSRSRSESLGPLRNAKRHLDGQYNDAYRTLFNENVTSAATRFDLTDPFYHDYSHPLQGQIGLSKWTLKEKSTFYAALERFGQDDVRGIAGAIGTKSIPETRELLLILRDASAKHGDMRLTLRDIPAAVEVSPKCNERLELAGDALAWYQERFEAKQEWERFGDYWLITPEIADKIEDALKSSRQSSVVSRSTPGLEDEGGPPLKKDTEILQDIPESNLLHLSNLLTLSSSVFMNCSPDLPSPSPHWSTIVSPLAAKPSIYRTAIIDFHTLVISLTKRLTQASIIQATSRIRSQSWRLKKGVSLLVKKRDVFTAIDMLGLKRDGRETWRGVARRCGLQVIDGTGKSKREVDWNEVEKILARSERFVETGDTDVETTGLDSGAEENDFKARAVRSGTPLPPERLESSECEQRNDIDIEYEDKGSDSDESLVSGSSTFSKAPRASPEFGLNTLEEFDRETSRNEELRMWTVIGTAAPSSKEGFRKDEDVIEEERELEASNKIITSHNNWRNWTDYHAEWEDLHTPVPPAKFRTNQKSSPSYPLSIGLGDTDYETQPNHSSDADEQFDSRRKKRRRTSEHEIPIRGARAYAALQEERISVSEDRDAYPVDSDDDTKMPAQSIEDEDT</sequence>
<dbReference type="EMBL" id="MU001927">
    <property type="protein sequence ID" value="KAF2793450.1"/>
    <property type="molecule type" value="Genomic_DNA"/>
</dbReference>
<dbReference type="GO" id="GO:0000182">
    <property type="term" value="F:rDNA binding"/>
    <property type="evidence" value="ECO:0007669"/>
    <property type="project" value="TreeGrafter"/>
</dbReference>
<evidence type="ECO:0008006" key="4">
    <source>
        <dbReference type="Google" id="ProtNLM"/>
    </source>
</evidence>
<proteinExistence type="predicted"/>
<organism evidence="2 3">
    <name type="scientific">Melanomma pulvis-pyrius CBS 109.77</name>
    <dbReference type="NCBI Taxonomy" id="1314802"/>
    <lineage>
        <taxon>Eukaryota</taxon>
        <taxon>Fungi</taxon>
        <taxon>Dikarya</taxon>
        <taxon>Ascomycota</taxon>
        <taxon>Pezizomycotina</taxon>
        <taxon>Dothideomycetes</taxon>
        <taxon>Pleosporomycetidae</taxon>
        <taxon>Pleosporales</taxon>
        <taxon>Melanommataceae</taxon>
        <taxon>Melanomma</taxon>
    </lineage>
</organism>
<protein>
    <recommendedName>
        <fullName evidence="4">Myb-like domain-containing protein</fullName>
    </recommendedName>
</protein>
<dbReference type="GO" id="GO:0042790">
    <property type="term" value="P:nucleolar large rRNA transcription by RNA polymerase I"/>
    <property type="evidence" value="ECO:0007669"/>
    <property type="project" value="InterPro"/>
</dbReference>
<name>A0A6A6XA79_9PLEO</name>
<dbReference type="OrthoDB" id="2240312at2759"/>
<reference evidence="2" key="1">
    <citation type="journal article" date="2020" name="Stud. Mycol.">
        <title>101 Dothideomycetes genomes: a test case for predicting lifestyles and emergence of pathogens.</title>
        <authorList>
            <person name="Haridas S."/>
            <person name="Albert R."/>
            <person name="Binder M."/>
            <person name="Bloem J."/>
            <person name="Labutti K."/>
            <person name="Salamov A."/>
            <person name="Andreopoulos B."/>
            <person name="Baker S."/>
            <person name="Barry K."/>
            <person name="Bills G."/>
            <person name="Bluhm B."/>
            <person name="Cannon C."/>
            <person name="Castanera R."/>
            <person name="Culley D."/>
            <person name="Daum C."/>
            <person name="Ezra D."/>
            <person name="Gonzalez J."/>
            <person name="Henrissat B."/>
            <person name="Kuo A."/>
            <person name="Liang C."/>
            <person name="Lipzen A."/>
            <person name="Lutzoni F."/>
            <person name="Magnuson J."/>
            <person name="Mondo S."/>
            <person name="Nolan M."/>
            <person name="Ohm R."/>
            <person name="Pangilinan J."/>
            <person name="Park H.-J."/>
            <person name="Ramirez L."/>
            <person name="Alfaro M."/>
            <person name="Sun H."/>
            <person name="Tritt A."/>
            <person name="Yoshinaga Y."/>
            <person name="Zwiers L.-H."/>
            <person name="Turgeon B."/>
            <person name="Goodwin S."/>
            <person name="Spatafora J."/>
            <person name="Crous P."/>
            <person name="Grigoriev I."/>
        </authorList>
    </citation>
    <scope>NUCLEOTIDE SEQUENCE</scope>
    <source>
        <strain evidence="2">CBS 109.77</strain>
    </source>
</reference>
<dbReference type="Proteomes" id="UP000799757">
    <property type="component" value="Unassembled WGS sequence"/>
</dbReference>
<evidence type="ECO:0000256" key="1">
    <source>
        <dbReference type="SAM" id="MobiDB-lite"/>
    </source>
</evidence>
<feature type="region of interest" description="Disordered" evidence="1">
    <location>
        <begin position="431"/>
        <end position="482"/>
    </location>
</feature>
<feature type="region of interest" description="Disordered" evidence="1">
    <location>
        <begin position="1"/>
        <end position="58"/>
    </location>
</feature>
<accession>A0A6A6XA79</accession>
<feature type="compositionally biased region" description="Basic and acidic residues" evidence="1">
    <location>
        <begin position="630"/>
        <end position="643"/>
    </location>
</feature>
<dbReference type="PANTHER" id="PTHR28079:SF1">
    <property type="entry name" value="RNA POLYMERASE I-SPECIFIC TRANSCRIPTION INITIATION FACTOR RRN5"/>
    <property type="match status" value="1"/>
</dbReference>
<dbReference type="PANTHER" id="PTHR28079">
    <property type="entry name" value="RNA POLYMERASE I-SPECIFIC TRANSCRIPTION INITIATION FACTOR RRN5"/>
    <property type="match status" value="1"/>
</dbReference>
<keyword evidence="3" id="KW-1185">Reference proteome</keyword>
<dbReference type="GO" id="GO:0000500">
    <property type="term" value="C:RNA polymerase I upstream activating factor complex"/>
    <property type="evidence" value="ECO:0007669"/>
    <property type="project" value="InterPro"/>
</dbReference>
<feature type="compositionally biased region" description="Basic and acidic residues" evidence="1">
    <location>
        <begin position="440"/>
        <end position="463"/>
    </location>
</feature>
<dbReference type="GO" id="GO:0001181">
    <property type="term" value="F:RNA polymerase I general transcription initiation factor activity"/>
    <property type="evidence" value="ECO:0007669"/>
    <property type="project" value="TreeGrafter"/>
</dbReference>